<keyword evidence="1" id="KW-0812">Transmembrane</keyword>
<organism evidence="2 3">
    <name type="scientific">Taxus chinensis</name>
    <name type="common">Chinese yew</name>
    <name type="synonym">Taxus wallichiana var. chinensis</name>
    <dbReference type="NCBI Taxonomy" id="29808"/>
    <lineage>
        <taxon>Eukaryota</taxon>
        <taxon>Viridiplantae</taxon>
        <taxon>Streptophyta</taxon>
        <taxon>Embryophyta</taxon>
        <taxon>Tracheophyta</taxon>
        <taxon>Spermatophyta</taxon>
        <taxon>Pinopsida</taxon>
        <taxon>Pinidae</taxon>
        <taxon>Conifers II</taxon>
        <taxon>Cupressales</taxon>
        <taxon>Taxaceae</taxon>
        <taxon>Taxus</taxon>
    </lineage>
</organism>
<accession>A0AA38GQB2</accession>
<comment type="caution">
    <text evidence="2">The sequence shown here is derived from an EMBL/GenBank/DDBJ whole genome shotgun (WGS) entry which is preliminary data.</text>
</comment>
<evidence type="ECO:0000313" key="3">
    <source>
        <dbReference type="Proteomes" id="UP000824469"/>
    </source>
</evidence>
<evidence type="ECO:0000256" key="1">
    <source>
        <dbReference type="SAM" id="Phobius"/>
    </source>
</evidence>
<evidence type="ECO:0000313" key="2">
    <source>
        <dbReference type="EMBL" id="KAH9326624.1"/>
    </source>
</evidence>
<keyword evidence="3" id="KW-1185">Reference proteome</keyword>
<dbReference type="EMBL" id="JAHRHJ020000002">
    <property type="protein sequence ID" value="KAH9326624.1"/>
    <property type="molecule type" value="Genomic_DNA"/>
</dbReference>
<protein>
    <submittedName>
        <fullName evidence="2">Uncharacterized protein</fullName>
    </submittedName>
</protein>
<feature type="non-terminal residue" evidence="2">
    <location>
        <position position="1"/>
    </location>
</feature>
<dbReference type="Proteomes" id="UP000824469">
    <property type="component" value="Unassembled WGS sequence"/>
</dbReference>
<dbReference type="OMA" id="WIANEWA"/>
<feature type="transmembrane region" description="Helical" evidence="1">
    <location>
        <begin position="16"/>
        <end position="41"/>
    </location>
</feature>
<name>A0AA38GQB2_TAXCH</name>
<proteinExistence type="predicted"/>
<dbReference type="AlphaFoldDB" id="A0AA38GQB2"/>
<keyword evidence="1" id="KW-0472">Membrane</keyword>
<feature type="non-terminal residue" evidence="2">
    <location>
        <position position="51"/>
    </location>
</feature>
<keyword evidence="1" id="KW-1133">Transmembrane helix</keyword>
<gene>
    <name evidence="2" type="ORF">KI387_006802</name>
</gene>
<reference evidence="2 3" key="1">
    <citation type="journal article" date="2021" name="Nat. Plants">
        <title>The Taxus genome provides insights into paclitaxel biosynthesis.</title>
        <authorList>
            <person name="Xiong X."/>
            <person name="Gou J."/>
            <person name="Liao Q."/>
            <person name="Li Y."/>
            <person name="Zhou Q."/>
            <person name="Bi G."/>
            <person name="Li C."/>
            <person name="Du R."/>
            <person name="Wang X."/>
            <person name="Sun T."/>
            <person name="Guo L."/>
            <person name="Liang H."/>
            <person name="Lu P."/>
            <person name="Wu Y."/>
            <person name="Zhang Z."/>
            <person name="Ro D.K."/>
            <person name="Shang Y."/>
            <person name="Huang S."/>
            <person name="Yan J."/>
        </authorList>
    </citation>
    <scope>NUCLEOTIDE SEQUENCE [LARGE SCALE GENOMIC DNA]</scope>
    <source>
        <strain evidence="2">Ta-2019</strain>
    </source>
</reference>
<sequence>VLHLCDGLDGLRYTATAFMCLVTLMGWITICSRWIAAVIYFPGKYNIQGKG</sequence>